<sequence length="318" mass="34256">MFKDLKTKLFTMFVTTLTKINKIRFTAKVMISGLTVIMAVAMVMSPQAAQARLDELLRSDAPYLAAPVEEQPQQTAVGTAAPRVYIVREGDTMGEIACKNNVDMSKLVSMNNLKDSDHIIKGQVLMLPGTSFPYQVKKGESLSLIASRFGVGERELTAMNGLRNPDRVMAGQVLTIPAGQGGGETVVSRSLPLNQLEWPVVGWISSPYGMRDGAMHEGLDIAADNGQIVRAVKAGTVVFSGPRGTYGNTVIIDHGNGLRTLYAHNSKLLVNSGQKVLASQPIARIGSTGRSTGPHLHLEVLLNGVPFDPLLCLKRTYA</sequence>
<dbReference type="Gene3D" id="2.70.70.10">
    <property type="entry name" value="Glucose Permease (Domain IIA)"/>
    <property type="match status" value="1"/>
</dbReference>
<dbReference type="InterPro" id="IPR050570">
    <property type="entry name" value="Cell_wall_metabolism_enzyme"/>
</dbReference>
<accession>A0A1I2VDT8</accession>
<reference evidence="3" key="1">
    <citation type="submission" date="2016-10" db="EMBL/GenBank/DDBJ databases">
        <authorList>
            <person name="Varghese N."/>
            <person name="Submissions S."/>
        </authorList>
    </citation>
    <scope>NUCLEOTIDE SEQUENCE [LARGE SCALE GENOMIC DNA]</scope>
    <source>
        <strain evidence="3">DSM 17038</strain>
    </source>
</reference>
<evidence type="ECO:0000259" key="1">
    <source>
        <dbReference type="PROSITE" id="PS51782"/>
    </source>
</evidence>
<dbReference type="InterPro" id="IPR036779">
    <property type="entry name" value="LysM_dom_sf"/>
</dbReference>
<protein>
    <submittedName>
        <fullName evidence="2">Murein DD-endopeptidase MepM and murein hydrolase activator NlpD, contain LysM domain</fullName>
    </submittedName>
</protein>
<dbReference type="GO" id="GO:0004222">
    <property type="term" value="F:metalloendopeptidase activity"/>
    <property type="evidence" value="ECO:0007669"/>
    <property type="project" value="TreeGrafter"/>
</dbReference>
<dbReference type="CDD" id="cd00118">
    <property type="entry name" value="LysM"/>
    <property type="match status" value="2"/>
</dbReference>
<dbReference type="SMART" id="SM00257">
    <property type="entry name" value="LysM"/>
    <property type="match status" value="2"/>
</dbReference>
<dbReference type="InterPro" id="IPR011055">
    <property type="entry name" value="Dup_hybrid_motif"/>
</dbReference>
<dbReference type="PROSITE" id="PS51782">
    <property type="entry name" value="LYSM"/>
    <property type="match status" value="2"/>
</dbReference>
<organism evidence="2 3">
    <name type="scientific">Desulfotruncus arcticus DSM 17038</name>
    <dbReference type="NCBI Taxonomy" id="1121424"/>
    <lineage>
        <taxon>Bacteria</taxon>
        <taxon>Bacillati</taxon>
        <taxon>Bacillota</taxon>
        <taxon>Clostridia</taxon>
        <taxon>Eubacteriales</taxon>
        <taxon>Desulfallaceae</taxon>
        <taxon>Desulfotruncus</taxon>
    </lineage>
</organism>
<feature type="domain" description="LysM" evidence="1">
    <location>
        <begin position="132"/>
        <end position="176"/>
    </location>
</feature>
<evidence type="ECO:0000313" key="2">
    <source>
        <dbReference type="EMBL" id="SFG87372.1"/>
    </source>
</evidence>
<keyword evidence="3" id="KW-1185">Reference proteome</keyword>
<proteinExistence type="predicted"/>
<feature type="domain" description="LysM" evidence="1">
    <location>
        <begin position="83"/>
        <end position="127"/>
    </location>
</feature>
<evidence type="ECO:0000313" key="3">
    <source>
        <dbReference type="Proteomes" id="UP000199337"/>
    </source>
</evidence>
<dbReference type="Gene3D" id="3.10.350.10">
    <property type="entry name" value="LysM domain"/>
    <property type="match status" value="2"/>
</dbReference>
<dbReference type="InterPro" id="IPR016047">
    <property type="entry name" value="M23ase_b-sheet_dom"/>
</dbReference>
<dbReference type="PANTHER" id="PTHR21666:SF270">
    <property type="entry name" value="MUREIN HYDROLASE ACTIVATOR ENVC"/>
    <property type="match status" value="1"/>
</dbReference>
<dbReference type="OrthoDB" id="9814460at2"/>
<dbReference type="Proteomes" id="UP000199337">
    <property type="component" value="Unassembled WGS sequence"/>
</dbReference>
<keyword evidence="2" id="KW-0378">Hydrolase</keyword>
<dbReference type="RefSeq" id="WP_092472157.1">
    <property type="nucleotide sequence ID" value="NZ_FOOX01000011.1"/>
</dbReference>
<dbReference type="PANTHER" id="PTHR21666">
    <property type="entry name" value="PEPTIDASE-RELATED"/>
    <property type="match status" value="1"/>
</dbReference>
<gene>
    <name evidence="2" type="ORF">SAMN05660649_02961</name>
</gene>
<dbReference type="CDD" id="cd12797">
    <property type="entry name" value="M23_peptidase"/>
    <property type="match status" value="1"/>
</dbReference>
<dbReference type="STRING" id="341036.SAMN05660649_02961"/>
<dbReference type="AlphaFoldDB" id="A0A1I2VDT8"/>
<dbReference type="Pfam" id="PF01551">
    <property type="entry name" value="Peptidase_M23"/>
    <property type="match status" value="1"/>
</dbReference>
<dbReference type="SUPFAM" id="SSF51261">
    <property type="entry name" value="Duplicated hybrid motif"/>
    <property type="match status" value="1"/>
</dbReference>
<dbReference type="Pfam" id="PF01476">
    <property type="entry name" value="LysM"/>
    <property type="match status" value="2"/>
</dbReference>
<dbReference type="EMBL" id="FOOX01000011">
    <property type="protein sequence ID" value="SFG87372.1"/>
    <property type="molecule type" value="Genomic_DNA"/>
</dbReference>
<name>A0A1I2VDT8_9FIRM</name>
<dbReference type="InterPro" id="IPR018392">
    <property type="entry name" value="LysM"/>
</dbReference>